<protein>
    <submittedName>
        <fullName evidence="2">Alcohol dehydrogenase superfamily zinc-containing</fullName>
    </submittedName>
</protein>
<dbReference type="InterPro" id="IPR013149">
    <property type="entry name" value="ADH-like_C"/>
</dbReference>
<dbReference type="InterPro" id="IPR036291">
    <property type="entry name" value="NAD(P)-bd_dom_sf"/>
</dbReference>
<dbReference type="SUPFAM" id="SSF50129">
    <property type="entry name" value="GroES-like"/>
    <property type="match status" value="1"/>
</dbReference>
<dbReference type="InterPro" id="IPR011032">
    <property type="entry name" value="GroES-like_sf"/>
</dbReference>
<evidence type="ECO:0000259" key="1">
    <source>
        <dbReference type="SMART" id="SM00829"/>
    </source>
</evidence>
<dbReference type="AlphaFoldDB" id="A0A8H4IY90"/>
<dbReference type="SUPFAM" id="SSF51735">
    <property type="entry name" value="NAD(P)-binding Rossmann-fold domains"/>
    <property type="match status" value="1"/>
</dbReference>
<dbReference type="InterPro" id="IPR013154">
    <property type="entry name" value="ADH-like_N"/>
</dbReference>
<keyword evidence="3" id="KW-1185">Reference proteome</keyword>
<sequence length="348" mass="37215">MPSQPVFRLIGDRKSFNKLQSFQEDIPTINNREVLICVRAVALNYRDLAISTSQYPFPVKDKAVPCSDAAGEIVEVGSAVAKQLAVGDTVIGTFDSTNLYGPQQNWNHGQGGPVDGVLRQYVALPAEAVVKVPAEISLSHAQWASLVVTGVTAWNALYGNVLLKPGQTVLFQGTGGVSITGLILAKAAGATTIITSSPDDKLEHVKAKYGADHTINYRKTPNWAQEALRITGGRGVDYVLENGGAGTIKQSIETVTMGGIISVIGFLAQIPQSEMPDVALLALGKGAVVRGITVGNTQMLEEVVRFVGARRLDVPVEKTLGFSREEVVKAYEYLQSGQHIGKVYINVD</sequence>
<proteinExistence type="predicted"/>
<dbReference type="Proteomes" id="UP000572817">
    <property type="component" value="Unassembled WGS sequence"/>
</dbReference>
<dbReference type="InterPro" id="IPR020843">
    <property type="entry name" value="ER"/>
</dbReference>
<gene>
    <name evidence="2" type="ORF">GTA08_BOTSDO02630</name>
</gene>
<evidence type="ECO:0000313" key="2">
    <source>
        <dbReference type="EMBL" id="KAF4309740.1"/>
    </source>
</evidence>
<evidence type="ECO:0000313" key="3">
    <source>
        <dbReference type="Proteomes" id="UP000572817"/>
    </source>
</evidence>
<feature type="domain" description="Enoyl reductase (ER)" evidence="1">
    <location>
        <begin position="14"/>
        <end position="345"/>
    </location>
</feature>
<dbReference type="SMART" id="SM00829">
    <property type="entry name" value="PKS_ER"/>
    <property type="match status" value="1"/>
</dbReference>
<dbReference type="PANTHER" id="PTHR45033:SF2">
    <property type="entry name" value="ZINC-TYPE ALCOHOL DEHYDROGENASE-LIKE PROTEIN C1773.06C"/>
    <property type="match status" value="1"/>
</dbReference>
<dbReference type="Gene3D" id="3.90.180.10">
    <property type="entry name" value="Medium-chain alcohol dehydrogenases, catalytic domain"/>
    <property type="match status" value="1"/>
</dbReference>
<reference evidence="2" key="1">
    <citation type="submission" date="2020-04" db="EMBL/GenBank/DDBJ databases">
        <title>Genome Assembly and Annotation of Botryosphaeria dothidea sdau 11-99, a Latent Pathogen of Apple Fruit Ring Rot in China.</title>
        <authorList>
            <person name="Yu C."/>
            <person name="Diao Y."/>
            <person name="Lu Q."/>
            <person name="Zhao J."/>
            <person name="Cui S."/>
            <person name="Peng C."/>
            <person name="He B."/>
            <person name="Liu H."/>
        </authorList>
    </citation>
    <scope>NUCLEOTIDE SEQUENCE [LARGE SCALE GENOMIC DNA]</scope>
    <source>
        <strain evidence="2">Sdau11-99</strain>
    </source>
</reference>
<comment type="caution">
    <text evidence="2">The sequence shown here is derived from an EMBL/GenBank/DDBJ whole genome shotgun (WGS) entry which is preliminary data.</text>
</comment>
<dbReference type="OrthoDB" id="3509362at2759"/>
<dbReference type="InterPro" id="IPR052711">
    <property type="entry name" value="Zinc_ADH-like"/>
</dbReference>
<name>A0A8H4IY90_9PEZI</name>
<dbReference type="CDD" id="cd08276">
    <property type="entry name" value="MDR7"/>
    <property type="match status" value="1"/>
</dbReference>
<accession>A0A8H4IY90</accession>
<dbReference type="Pfam" id="PF00107">
    <property type="entry name" value="ADH_zinc_N"/>
    <property type="match status" value="1"/>
</dbReference>
<organism evidence="2 3">
    <name type="scientific">Botryosphaeria dothidea</name>
    <dbReference type="NCBI Taxonomy" id="55169"/>
    <lineage>
        <taxon>Eukaryota</taxon>
        <taxon>Fungi</taxon>
        <taxon>Dikarya</taxon>
        <taxon>Ascomycota</taxon>
        <taxon>Pezizomycotina</taxon>
        <taxon>Dothideomycetes</taxon>
        <taxon>Dothideomycetes incertae sedis</taxon>
        <taxon>Botryosphaeriales</taxon>
        <taxon>Botryosphaeriaceae</taxon>
        <taxon>Botryosphaeria</taxon>
    </lineage>
</organism>
<dbReference type="Pfam" id="PF08240">
    <property type="entry name" value="ADH_N"/>
    <property type="match status" value="1"/>
</dbReference>
<dbReference type="Gene3D" id="3.40.50.720">
    <property type="entry name" value="NAD(P)-binding Rossmann-like Domain"/>
    <property type="match status" value="1"/>
</dbReference>
<dbReference type="PANTHER" id="PTHR45033">
    <property type="match status" value="1"/>
</dbReference>
<dbReference type="EMBL" id="WWBZ02000016">
    <property type="protein sequence ID" value="KAF4309740.1"/>
    <property type="molecule type" value="Genomic_DNA"/>
</dbReference>
<dbReference type="GO" id="GO:0016491">
    <property type="term" value="F:oxidoreductase activity"/>
    <property type="evidence" value="ECO:0007669"/>
    <property type="project" value="InterPro"/>
</dbReference>